<sequence>MSRPPQNQPPAPPLPPKTPHPHQFLISTQISSVVTNFLFSYGQPSRIIREVSNISWQKGPIQPGTFERGYYLMGYMKDIVENGLTSLKNNFMGKERYTRAEMDEIRGE</sequence>
<reference evidence="2" key="1">
    <citation type="journal article" date="2023" name="G3 (Bethesda)">
        <title>Genome assembly and association tests identify interacting loci associated with vigor, precocity, and sex in interspecific pistachio rootstocks.</title>
        <authorList>
            <person name="Palmer W."/>
            <person name="Jacygrad E."/>
            <person name="Sagayaradj S."/>
            <person name="Cavanaugh K."/>
            <person name="Han R."/>
            <person name="Bertier L."/>
            <person name="Beede B."/>
            <person name="Kafkas S."/>
            <person name="Golino D."/>
            <person name="Preece J."/>
            <person name="Michelmore R."/>
        </authorList>
    </citation>
    <scope>NUCLEOTIDE SEQUENCE [LARGE SCALE GENOMIC DNA]</scope>
</reference>
<comment type="caution">
    <text evidence="1">The sequence shown here is derived from an EMBL/GenBank/DDBJ whole genome shotgun (WGS) entry which is preliminary data.</text>
</comment>
<organism evidence="1 2">
    <name type="scientific">Pistacia atlantica</name>
    <dbReference type="NCBI Taxonomy" id="434234"/>
    <lineage>
        <taxon>Eukaryota</taxon>
        <taxon>Viridiplantae</taxon>
        <taxon>Streptophyta</taxon>
        <taxon>Embryophyta</taxon>
        <taxon>Tracheophyta</taxon>
        <taxon>Spermatophyta</taxon>
        <taxon>Magnoliopsida</taxon>
        <taxon>eudicotyledons</taxon>
        <taxon>Gunneridae</taxon>
        <taxon>Pentapetalae</taxon>
        <taxon>rosids</taxon>
        <taxon>malvids</taxon>
        <taxon>Sapindales</taxon>
        <taxon>Anacardiaceae</taxon>
        <taxon>Pistacia</taxon>
    </lineage>
</organism>
<dbReference type="Proteomes" id="UP001164250">
    <property type="component" value="Chromosome 15"/>
</dbReference>
<name>A0ACC0ZV75_9ROSI</name>
<dbReference type="EMBL" id="CM047910">
    <property type="protein sequence ID" value="KAJ0075962.1"/>
    <property type="molecule type" value="Genomic_DNA"/>
</dbReference>
<proteinExistence type="predicted"/>
<protein>
    <submittedName>
        <fullName evidence="1">Uncharacterized protein</fullName>
    </submittedName>
</protein>
<keyword evidence="2" id="KW-1185">Reference proteome</keyword>
<evidence type="ECO:0000313" key="1">
    <source>
        <dbReference type="EMBL" id="KAJ0075962.1"/>
    </source>
</evidence>
<evidence type="ECO:0000313" key="2">
    <source>
        <dbReference type="Proteomes" id="UP001164250"/>
    </source>
</evidence>
<gene>
    <name evidence="1" type="ORF">Patl1_33912</name>
</gene>
<accession>A0ACC0ZV75</accession>